<evidence type="ECO:0000256" key="4">
    <source>
        <dbReference type="ARBA" id="ARBA00023125"/>
    </source>
</evidence>
<keyword evidence="3" id="KW-0805">Transcription regulation</keyword>
<dbReference type="InterPro" id="IPR002078">
    <property type="entry name" value="Sigma_54_int"/>
</dbReference>
<organism evidence="7 8">
    <name type="scientific">Desulfosarcina ovata subsp. ovata</name>
    <dbReference type="NCBI Taxonomy" id="2752305"/>
    <lineage>
        <taxon>Bacteria</taxon>
        <taxon>Pseudomonadati</taxon>
        <taxon>Thermodesulfobacteriota</taxon>
        <taxon>Desulfobacteria</taxon>
        <taxon>Desulfobacterales</taxon>
        <taxon>Desulfosarcinaceae</taxon>
        <taxon>Desulfosarcina</taxon>
    </lineage>
</organism>
<dbReference type="Pfam" id="PF00158">
    <property type="entry name" value="Sigma54_activat"/>
    <property type="match status" value="1"/>
</dbReference>
<gene>
    <name evidence="7" type="ORF">DSCOOX_45490</name>
</gene>
<evidence type="ECO:0000256" key="1">
    <source>
        <dbReference type="ARBA" id="ARBA00022741"/>
    </source>
</evidence>
<dbReference type="Gene3D" id="3.40.50.300">
    <property type="entry name" value="P-loop containing nucleotide triphosphate hydrolases"/>
    <property type="match status" value="1"/>
</dbReference>
<sequence>MKDVLIVCKDAQISRLIHSKLGRVVTVRTVSDISLAEIDNGHPIDLVFIDVVELADKTAAGFEKIVREVRRLHPLVQFIAMAPKPMVRQAVMAVRQGADDYLTYPIDGEEIDLVLKSVQENRLKDQELDYLRDQFWKSDWLDIIHTKNQSMRNVLERVRSVAPTIATVLLLGDTGTGKGLMARLIHRHSHRSDGPFVSLHCGAIPETLVESELFGHEKGAFTGADRRKIGKFEMAQEGTIFLDEIGTITHATQIKLLQVLQDGTFNRVGGKDILHTNARIIGATNADLEKMAKAGSFRKDLYYRLNVFPIELPALRDRKEDLPHLVTLFLANLEKKYGKAITGLESGIADAMQDYSWPGNLRELENILERAYILESGSLLRSGSFPDTLIIGSKIVQAANESKSLPLSQARQIAIDEFERTYLENLLKKHKGRINVSAKEAHITARQLSRLAAKHGVDKTKYKS</sequence>
<dbReference type="EMBL" id="AP021879">
    <property type="protein sequence ID" value="BBO91369.1"/>
    <property type="molecule type" value="Genomic_DNA"/>
</dbReference>
<keyword evidence="4" id="KW-0238">DNA-binding</keyword>
<dbReference type="PANTHER" id="PTHR32071:SF122">
    <property type="entry name" value="SIGMA FACTOR"/>
    <property type="match status" value="1"/>
</dbReference>
<evidence type="ECO:0000313" key="8">
    <source>
        <dbReference type="Proteomes" id="UP000422108"/>
    </source>
</evidence>
<dbReference type="GO" id="GO:0006355">
    <property type="term" value="P:regulation of DNA-templated transcription"/>
    <property type="evidence" value="ECO:0007669"/>
    <property type="project" value="InterPro"/>
</dbReference>
<evidence type="ECO:0000313" key="7">
    <source>
        <dbReference type="EMBL" id="BBO91369.1"/>
    </source>
</evidence>
<dbReference type="FunFam" id="3.40.50.300:FF:000006">
    <property type="entry name" value="DNA-binding transcriptional regulator NtrC"/>
    <property type="match status" value="1"/>
</dbReference>
<proteinExistence type="predicted"/>
<dbReference type="Pfam" id="PF25601">
    <property type="entry name" value="AAA_lid_14"/>
    <property type="match status" value="1"/>
</dbReference>
<keyword evidence="5" id="KW-0804">Transcription</keyword>
<protein>
    <submittedName>
        <fullName evidence="7">Fis family transcriptional regulator</fullName>
    </submittedName>
</protein>
<dbReference type="GO" id="GO:0005524">
    <property type="term" value="F:ATP binding"/>
    <property type="evidence" value="ECO:0007669"/>
    <property type="project" value="UniProtKB-KW"/>
</dbReference>
<dbReference type="Gene3D" id="3.40.50.2300">
    <property type="match status" value="1"/>
</dbReference>
<dbReference type="InterPro" id="IPR025662">
    <property type="entry name" value="Sigma_54_int_dom_ATP-bd_1"/>
</dbReference>
<keyword evidence="2" id="KW-0067">ATP-binding</keyword>
<dbReference type="CDD" id="cd00009">
    <property type="entry name" value="AAA"/>
    <property type="match status" value="1"/>
</dbReference>
<evidence type="ECO:0000259" key="6">
    <source>
        <dbReference type="PROSITE" id="PS50045"/>
    </source>
</evidence>
<dbReference type="InterPro" id="IPR027417">
    <property type="entry name" value="P-loop_NTPase"/>
</dbReference>
<evidence type="ECO:0000256" key="2">
    <source>
        <dbReference type="ARBA" id="ARBA00022840"/>
    </source>
</evidence>
<dbReference type="PROSITE" id="PS00688">
    <property type="entry name" value="SIGMA54_INTERACT_3"/>
    <property type="match status" value="1"/>
</dbReference>
<dbReference type="InterPro" id="IPR058031">
    <property type="entry name" value="AAA_lid_NorR"/>
</dbReference>
<dbReference type="InterPro" id="IPR025944">
    <property type="entry name" value="Sigma_54_int_dom_CS"/>
</dbReference>
<evidence type="ECO:0000256" key="5">
    <source>
        <dbReference type="ARBA" id="ARBA00023163"/>
    </source>
</evidence>
<dbReference type="SUPFAM" id="SSF52172">
    <property type="entry name" value="CheY-like"/>
    <property type="match status" value="1"/>
</dbReference>
<dbReference type="PROSITE" id="PS50045">
    <property type="entry name" value="SIGMA54_INTERACT_4"/>
    <property type="match status" value="1"/>
</dbReference>
<dbReference type="Gene3D" id="1.10.10.60">
    <property type="entry name" value="Homeodomain-like"/>
    <property type="match status" value="1"/>
</dbReference>
<keyword evidence="8" id="KW-1185">Reference proteome</keyword>
<dbReference type="GO" id="GO:0003677">
    <property type="term" value="F:DNA binding"/>
    <property type="evidence" value="ECO:0007669"/>
    <property type="project" value="UniProtKB-KW"/>
</dbReference>
<dbReference type="InterPro" id="IPR003593">
    <property type="entry name" value="AAA+_ATPase"/>
</dbReference>
<keyword evidence="1" id="KW-0547">Nucleotide-binding</keyword>
<dbReference type="SUPFAM" id="SSF52540">
    <property type="entry name" value="P-loop containing nucleoside triphosphate hydrolases"/>
    <property type="match status" value="1"/>
</dbReference>
<dbReference type="SMART" id="SM00382">
    <property type="entry name" value="AAA"/>
    <property type="match status" value="1"/>
</dbReference>
<dbReference type="PROSITE" id="PS00676">
    <property type="entry name" value="SIGMA54_INTERACT_2"/>
    <property type="match status" value="1"/>
</dbReference>
<dbReference type="AlphaFoldDB" id="A0A5K8AFR5"/>
<accession>A0A5K8AFR5</accession>
<feature type="domain" description="Sigma-54 factor interaction" evidence="6">
    <location>
        <begin position="144"/>
        <end position="373"/>
    </location>
</feature>
<dbReference type="PANTHER" id="PTHR32071">
    <property type="entry name" value="TRANSCRIPTIONAL REGULATORY PROTEIN"/>
    <property type="match status" value="1"/>
</dbReference>
<dbReference type="Gene3D" id="1.10.8.60">
    <property type="match status" value="1"/>
</dbReference>
<name>A0A5K8AFR5_9BACT</name>
<dbReference type="InterPro" id="IPR011006">
    <property type="entry name" value="CheY-like_superfamily"/>
</dbReference>
<reference evidence="7 8" key="1">
    <citation type="submission" date="2019-11" db="EMBL/GenBank/DDBJ databases">
        <title>Comparative genomics of hydrocarbon-degrading Desulfosarcina strains.</title>
        <authorList>
            <person name="Watanabe M."/>
            <person name="Kojima H."/>
            <person name="Fukui M."/>
        </authorList>
    </citation>
    <scope>NUCLEOTIDE SEQUENCE [LARGE SCALE GENOMIC DNA]</scope>
    <source>
        <strain evidence="8">oXyS1</strain>
    </source>
</reference>
<dbReference type="Proteomes" id="UP000422108">
    <property type="component" value="Chromosome"/>
</dbReference>
<dbReference type="CDD" id="cd00156">
    <property type="entry name" value="REC"/>
    <property type="match status" value="1"/>
</dbReference>
<dbReference type="InterPro" id="IPR025943">
    <property type="entry name" value="Sigma_54_int_dom_ATP-bd_2"/>
</dbReference>
<dbReference type="RefSeq" id="WP_155312299.1">
    <property type="nucleotide sequence ID" value="NZ_AP021879.1"/>
</dbReference>
<evidence type="ECO:0000256" key="3">
    <source>
        <dbReference type="ARBA" id="ARBA00023015"/>
    </source>
</evidence>
<dbReference type="PROSITE" id="PS00675">
    <property type="entry name" value="SIGMA54_INTERACT_1"/>
    <property type="match status" value="1"/>
</dbReference>